<dbReference type="Gene3D" id="2.40.50.100">
    <property type="match status" value="1"/>
</dbReference>
<dbReference type="InterPro" id="IPR011053">
    <property type="entry name" value="Single_hybrid_motif"/>
</dbReference>
<evidence type="ECO:0000256" key="4">
    <source>
        <dbReference type="PIRSR" id="PIRSR617453-50"/>
    </source>
</evidence>
<evidence type="ECO:0000259" key="5">
    <source>
        <dbReference type="PROSITE" id="PS50968"/>
    </source>
</evidence>
<dbReference type="Proteomes" id="UP000324233">
    <property type="component" value="Chromosome"/>
</dbReference>
<organism evidence="6 7">
    <name type="scientific">Aquisphaera giovannonii</name>
    <dbReference type="NCBI Taxonomy" id="406548"/>
    <lineage>
        <taxon>Bacteria</taxon>
        <taxon>Pseudomonadati</taxon>
        <taxon>Planctomycetota</taxon>
        <taxon>Planctomycetia</taxon>
        <taxon>Isosphaerales</taxon>
        <taxon>Isosphaeraceae</taxon>
        <taxon>Aquisphaera</taxon>
    </lineage>
</organism>
<comment type="similarity">
    <text evidence="1 3">Belongs to the GcvH family.</text>
</comment>
<dbReference type="GO" id="GO:0005829">
    <property type="term" value="C:cytosol"/>
    <property type="evidence" value="ECO:0007669"/>
    <property type="project" value="TreeGrafter"/>
</dbReference>
<dbReference type="HAMAP" id="MF_00272">
    <property type="entry name" value="GcvH"/>
    <property type="match status" value="1"/>
</dbReference>
<feature type="modified residue" description="N6-lipoyllysine" evidence="3 4">
    <location>
        <position position="62"/>
    </location>
</feature>
<dbReference type="NCBIfam" id="TIGR00527">
    <property type="entry name" value="gcvH"/>
    <property type="match status" value="1"/>
</dbReference>
<reference evidence="6 7" key="1">
    <citation type="submission" date="2019-08" db="EMBL/GenBank/DDBJ databases">
        <title>Deep-cultivation of Planctomycetes and their phenomic and genomic characterization uncovers novel biology.</title>
        <authorList>
            <person name="Wiegand S."/>
            <person name="Jogler M."/>
            <person name="Boedeker C."/>
            <person name="Pinto D."/>
            <person name="Vollmers J."/>
            <person name="Rivas-Marin E."/>
            <person name="Kohn T."/>
            <person name="Peeters S.H."/>
            <person name="Heuer A."/>
            <person name="Rast P."/>
            <person name="Oberbeckmann S."/>
            <person name="Bunk B."/>
            <person name="Jeske O."/>
            <person name="Meyerdierks A."/>
            <person name="Storesund J.E."/>
            <person name="Kallscheuer N."/>
            <person name="Luecker S."/>
            <person name="Lage O.M."/>
            <person name="Pohl T."/>
            <person name="Merkel B.J."/>
            <person name="Hornburger P."/>
            <person name="Mueller R.-W."/>
            <person name="Bruemmer F."/>
            <person name="Labrenz M."/>
            <person name="Spormann A.M."/>
            <person name="Op den Camp H."/>
            <person name="Overmann J."/>
            <person name="Amann R."/>
            <person name="Jetten M.S.M."/>
            <person name="Mascher T."/>
            <person name="Medema M.H."/>
            <person name="Devos D.P."/>
            <person name="Kaster A.-K."/>
            <person name="Ovreas L."/>
            <person name="Rohde M."/>
            <person name="Galperin M.Y."/>
            <person name="Jogler C."/>
        </authorList>
    </citation>
    <scope>NUCLEOTIDE SEQUENCE [LARGE SCALE GENOMIC DNA]</scope>
    <source>
        <strain evidence="6 7">OJF2</strain>
    </source>
</reference>
<dbReference type="NCBIfam" id="NF002270">
    <property type="entry name" value="PRK01202.1"/>
    <property type="match status" value="1"/>
</dbReference>
<dbReference type="RefSeq" id="WP_148591998.1">
    <property type="nucleotide sequence ID" value="NZ_CP042997.1"/>
</dbReference>
<keyword evidence="7" id="KW-1185">Reference proteome</keyword>
<evidence type="ECO:0000256" key="3">
    <source>
        <dbReference type="HAMAP-Rule" id="MF_00272"/>
    </source>
</evidence>
<dbReference type="InterPro" id="IPR033753">
    <property type="entry name" value="GCV_H/Fam206"/>
</dbReference>
<dbReference type="InterPro" id="IPR000089">
    <property type="entry name" value="Biotin_lipoyl"/>
</dbReference>
<dbReference type="Pfam" id="PF01597">
    <property type="entry name" value="GCV_H"/>
    <property type="match status" value="1"/>
</dbReference>
<gene>
    <name evidence="3 6" type="primary">gcvH</name>
    <name evidence="6" type="ORF">OJF2_11380</name>
</gene>
<evidence type="ECO:0000256" key="1">
    <source>
        <dbReference type="ARBA" id="ARBA00009249"/>
    </source>
</evidence>
<dbReference type="GO" id="GO:0019464">
    <property type="term" value="P:glycine decarboxylation via glycine cleavage system"/>
    <property type="evidence" value="ECO:0007669"/>
    <property type="project" value="UniProtKB-UniRule"/>
</dbReference>
<feature type="domain" description="Lipoyl-binding" evidence="5">
    <location>
        <begin position="21"/>
        <end position="103"/>
    </location>
</feature>
<dbReference type="KEGG" id="agv:OJF2_11380"/>
<dbReference type="EMBL" id="CP042997">
    <property type="protein sequence ID" value="QEH32659.1"/>
    <property type="molecule type" value="Genomic_DNA"/>
</dbReference>
<accession>A0A5B9VX19</accession>
<comment type="function">
    <text evidence="3">The glycine cleavage system catalyzes the degradation of glycine. The H protein shuttles the methylamine group of glycine from the P protein to the T protein.</text>
</comment>
<dbReference type="InterPro" id="IPR002930">
    <property type="entry name" value="GCV_H"/>
</dbReference>
<proteinExistence type="inferred from homology"/>
<name>A0A5B9VX19_9BACT</name>
<protein>
    <recommendedName>
        <fullName evidence="3">Glycine cleavage system H protein</fullName>
    </recommendedName>
</protein>
<comment type="cofactor">
    <cofactor evidence="3">
        <name>(R)-lipoate</name>
        <dbReference type="ChEBI" id="CHEBI:83088"/>
    </cofactor>
    <text evidence="3">Binds 1 lipoyl cofactor covalently.</text>
</comment>
<evidence type="ECO:0000313" key="7">
    <source>
        <dbReference type="Proteomes" id="UP000324233"/>
    </source>
</evidence>
<dbReference type="CDD" id="cd06848">
    <property type="entry name" value="GCS_H"/>
    <property type="match status" value="1"/>
</dbReference>
<dbReference type="PANTHER" id="PTHR11715:SF3">
    <property type="entry name" value="GLYCINE CLEAVAGE SYSTEM H PROTEIN-RELATED"/>
    <property type="match status" value="1"/>
</dbReference>
<evidence type="ECO:0000256" key="2">
    <source>
        <dbReference type="ARBA" id="ARBA00022823"/>
    </source>
</evidence>
<dbReference type="GO" id="GO:0005960">
    <property type="term" value="C:glycine cleavage complex"/>
    <property type="evidence" value="ECO:0007669"/>
    <property type="project" value="InterPro"/>
</dbReference>
<dbReference type="PANTHER" id="PTHR11715">
    <property type="entry name" value="GLYCINE CLEAVAGE SYSTEM H PROTEIN"/>
    <property type="match status" value="1"/>
</dbReference>
<evidence type="ECO:0000313" key="6">
    <source>
        <dbReference type="EMBL" id="QEH32659.1"/>
    </source>
</evidence>
<dbReference type="AlphaFoldDB" id="A0A5B9VX19"/>
<comment type="subunit">
    <text evidence="3">The glycine cleavage system is composed of four proteins: P, T, L and H.</text>
</comment>
<dbReference type="SUPFAM" id="SSF51230">
    <property type="entry name" value="Single hybrid motif"/>
    <property type="match status" value="1"/>
</dbReference>
<dbReference type="InterPro" id="IPR003016">
    <property type="entry name" value="2-oxoA_DH_lipoyl-BS"/>
</dbReference>
<dbReference type="PROSITE" id="PS00189">
    <property type="entry name" value="LIPOYL"/>
    <property type="match status" value="1"/>
</dbReference>
<keyword evidence="2 3" id="KW-0450">Lipoyl</keyword>
<sequence length="128" mass="13870">MDPSTLLYLPSHEWVHLDGKIATIGISKFAVDQLTDLLMIDLPEVGKALTAGKGFGEIESVKSVSELYAPVSGKVTEVNSAVVDDLQVLSEDPFGKGWLIKVEVDDPSATSDLLDRAAYEKKVAEEEH</sequence>
<dbReference type="InterPro" id="IPR017453">
    <property type="entry name" value="GCV_H_sub"/>
</dbReference>
<dbReference type="GO" id="GO:0009249">
    <property type="term" value="P:protein lipoylation"/>
    <property type="evidence" value="ECO:0007669"/>
    <property type="project" value="TreeGrafter"/>
</dbReference>
<dbReference type="OrthoDB" id="9796712at2"/>
<dbReference type="PROSITE" id="PS50968">
    <property type="entry name" value="BIOTINYL_LIPOYL"/>
    <property type="match status" value="1"/>
</dbReference>